<evidence type="ECO:0000313" key="3">
    <source>
        <dbReference type="EMBL" id="KAF3003129.1"/>
    </source>
</evidence>
<feature type="region of interest" description="Disordered" evidence="1">
    <location>
        <begin position="1"/>
        <end position="24"/>
    </location>
</feature>
<feature type="domain" description="DUF7514" evidence="2">
    <location>
        <begin position="35"/>
        <end position="195"/>
    </location>
</feature>
<gene>
    <name evidence="3" type="ORF">E8E13_008538</name>
</gene>
<organism evidence="3 4">
    <name type="scientific">Curvularia kusanoi</name>
    <name type="common">Cochliobolus kusanoi</name>
    <dbReference type="NCBI Taxonomy" id="90978"/>
    <lineage>
        <taxon>Eukaryota</taxon>
        <taxon>Fungi</taxon>
        <taxon>Dikarya</taxon>
        <taxon>Ascomycota</taxon>
        <taxon>Pezizomycotina</taxon>
        <taxon>Dothideomycetes</taxon>
        <taxon>Pleosporomycetidae</taxon>
        <taxon>Pleosporales</taxon>
        <taxon>Pleosporineae</taxon>
        <taxon>Pleosporaceae</taxon>
        <taxon>Curvularia</taxon>
    </lineage>
</organism>
<feature type="compositionally biased region" description="Basic and acidic residues" evidence="1">
    <location>
        <begin position="494"/>
        <end position="552"/>
    </location>
</feature>
<feature type="compositionally biased region" description="Acidic residues" evidence="1">
    <location>
        <begin position="292"/>
        <end position="302"/>
    </location>
</feature>
<comment type="caution">
    <text evidence="3">The sequence shown here is derived from an EMBL/GenBank/DDBJ whole genome shotgun (WGS) entry which is preliminary data.</text>
</comment>
<evidence type="ECO:0000259" key="2">
    <source>
        <dbReference type="Pfam" id="PF24355"/>
    </source>
</evidence>
<dbReference type="OrthoDB" id="5420895at2759"/>
<dbReference type="Pfam" id="PF24355">
    <property type="entry name" value="DUF7514"/>
    <property type="match status" value="1"/>
</dbReference>
<accession>A0A9P4WBP3</accession>
<name>A0A9P4WBP3_CURKU</name>
<reference evidence="3" key="1">
    <citation type="submission" date="2019-04" db="EMBL/GenBank/DDBJ databases">
        <title>Sequencing of skin fungus with MAO and IRED activity.</title>
        <authorList>
            <person name="Marsaioli A.J."/>
            <person name="Bonatto J.M.C."/>
            <person name="Reis Junior O."/>
        </authorList>
    </citation>
    <scope>NUCLEOTIDE SEQUENCE</scope>
    <source>
        <strain evidence="3">30M1</strain>
    </source>
</reference>
<protein>
    <recommendedName>
        <fullName evidence="2">DUF7514 domain-containing protein</fullName>
    </recommendedName>
</protein>
<evidence type="ECO:0000256" key="1">
    <source>
        <dbReference type="SAM" id="MobiDB-lite"/>
    </source>
</evidence>
<dbReference type="Proteomes" id="UP000801428">
    <property type="component" value="Unassembled WGS sequence"/>
</dbReference>
<feature type="region of interest" description="Disordered" evidence="1">
    <location>
        <begin position="204"/>
        <end position="234"/>
    </location>
</feature>
<dbReference type="AlphaFoldDB" id="A0A9P4WBP3"/>
<feature type="compositionally biased region" description="Basic and acidic residues" evidence="1">
    <location>
        <begin position="346"/>
        <end position="357"/>
    </location>
</feature>
<evidence type="ECO:0000313" key="4">
    <source>
        <dbReference type="Proteomes" id="UP000801428"/>
    </source>
</evidence>
<dbReference type="EMBL" id="SWKU01000010">
    <property type="protein sequence ID" value="KAF3003129.1"/>
    <property type="molecule type" value="Genomic_DNA"/>
</dbReference>
<sequence>MGDMAAETPKTKEQLQNENAANDEAAQREAFDYWGYLLKPDKCGTPKLDRLLKGIADVISKEFEPSDSPDLTPAQLAAWYRAVGGDYDLLFTETPPSSIAFIYRSLGAFHSLQPSASDDGYSAPGIPALKKQGFVTWQTIQLLLGPQEHVPFLQKSVEKFDVVDSETNEVFLKMLPSTCFPDKPDEAMEDWYEGVAARLKREAEAEASGVRVEDEPRSSADLSGDGSSADEKSGAFKYFEDPMYRKARTRPTFMRHVSKEQARAGSDHGPMSRVRHMLSPWSRRRSIPPDRYDDDGLSDEDATPIAPHPPSTQRQPVHKRPYAPRRETSISSTESDSDEAPPSRRRTPDLRDRKPHDAPVLPRDYFPSYQEQYRPSPQRLPSDRSDARTSNAPSPAPVYGPTKAPIFATRVAQMQARNTHYDRPSMSARTSYRPVPAPTVRYASHSASVSPQHAEPPYVRDHERYSHRDRDALYEGSSSNQTHRRHSSTGDAVYPRERHDRDRDRDTARTRSHDRVRDEWDDRERDRSHDRRGYDRSREHSRDRDRDRDRDRHRGSHRYVTGIEGGVSGRRYPVVPTNPY</sequence>
<feature type="compositionally biased region" description="Basic and acidic residues" evidence="1">
    <location>
        <begin position="458"/>
        <end position="473"/>
    </location>
</feature>
<proteinExistence type="predicted"/>
<feature type="compositionally biased region" description="Basic and acidic residues" evidence="1">
    <location>
        <begin position="257"/>
        <end position="266"/>
    </location>
</feature>
<dbReference type="PANTHER" id="PTHR39611">
    <property type="entry name" value="HYDROXYPROLINE-RICH GLYCOPROTEIN DZ-HRGP-RELATED"/>
    <property type="match status" value="1"/>
</dbReference>
<dbReference type="PANTHER" id="PTHR39611:SF2">
    <property type="entry name" value="HYDROXYPROLINE-RICH GLYCOPROTEIN DZ-HRGP"/>
    <property type="match status" value="1"/>
</dbReference>
<dbReference type="InterPro" id="IPR055936">
    <property type="entry name" value="DUF7514"/>
</dbReference>
<keyword evidence="4" id="KW-1185">Reference proteome</keyword>
<feature type="region of interest" description="Disordered" evidence="1">
    <location>
        <begin position="250"/>
        <end position="580"/>
    </location>
</feature>